<evidence type="ECO:0000313" key="8">
    <source>
        <dbReference type="EMBL" id="BBX48779.1"/>
    </source>
</evidence>
<dbReference type="RefSeq" id="WP_163780805.1">
    <property type="nucleotide sequence ID" value="NZ_AP022569.1"/>
</dbReference>
<accession>A0A7I7L465</accession>
<evidence type="ECO:0000256" key="2">
    <source>
        <dbReference type="ARBA" id="ARBA00023015"/>
    </source>
</evidence>
<dbReference type="Pfam" id="PF02311">
    <property type="entry name" value="AraC_binding"/>
    <property type="match status" value="1"/>
</dbReference>
<dbReference type="GO" id="GO:0003700">
    <property type="term" value="F:DNA-binding transcription factor activity"/>
    <property type="evidence" value="ECO:0007669"/>
    <property type="project" value="InterPro"/>
</dbReference>
<dbReference type="KEGG" id="mcoo:MCOO_47940"/>
<evidence type="ECO:0000256" key="5">
    <source>
        <dbReference type="ARBA" id="ARBA00074140"/>
    </source>
</evidence>
<keyword evidence="1" id="KW-0678">Repressor</keyword>
<evidence type="ECO:0000259" key="7">
    <source>
        <dbReference type="PROSITE" id="PS01124"/>
    </source>
</evidence>
<dbReference type="SUPFAM" id="SSF46689">
    <property type="entry name" value="Homeodomain-like"/>
    <property type="match status" value="1"/>
</dbReference>
<dbReference type="Pfam" id="PF12833">
    <property type="entry name" value="HTH_18"/>
    <property type="match status" value="1"/>
</dbReference>
<gene>
    <name evidence="8" type="ORF">MCOO_47940</name>
</gene>
<evidence type="ECO:0000256" key="3">
    <source>
        <dbReference type="ARBA" id="ARBA00023125"/>
    </source>
</evidence>
<dbReference type="PROSITE" id="PS01124">
    <property type="entry name" value="HTH_ARAC_FAMILY_2"/>
    <property type="match status" value="1"/>
</dbReference>
<dbReference type="SMART" id="SM00342">
    <property type="entry name" value="HTH_ARAC"/>
    <property type="match status" value="1"/>
</dbReference>
<keyword evidence="2" id="KW-0805">Transcription regulation</keyword>
<dbReference type="EMBL" id="AP022569">
    <property type="protein sequence ID" value="BBX48779.1"/>
    <property type="molecule type" value="Genomic_DNA"/>
</dbReference>
<keyword evidence="4" id="KW-0804">Transcription</keyword>
<sequence length="256" mass="28118">MPEIRHQPVAPTRTLRLASGDRIDAHRHDDHQIVYAGRGVLAVATDQGSWVAPATRAIWIPAGTFHAHRAYGELSLHTVGLPAADNPLRLDAPTVLAVGPLLRELIVAYTAGETNTPERRRLRAVMLDQLRISPQQPLHVPTPTAPLLRAVCDIMHADPGDTRTLAELGREVGASERSLSRLFRQDLGMTFPQWRTQLRLHQALVLLAERTPVTTVAHQCGWSSASAFIEVFRRSFGHTPGTSARASRAEFNCAPT</sequence>
<reference evidence="8 9" key="1">
    <citation type="journal article" date="2019" name="Emerg. Microbes Infect.">
        <title>Comprehensive subspecies identification of 175 nontuberculous mycobacteria species based on 7547 genomic profiles.</title>
        <authorList>
            <person name="Matsumoto Y."/>
            <person name="Kinjo T."/>
            <person name="Motooka D."/>
            <person name="Nabeya D."/>
            <person name="Jung N."/>
            <person name="Uechi K."/>
            <person name="Horii T."/>
            <person name="Iida T."/>
            <person name="Fujita J."/>
            <person name="Nakamura S."/>
        </authorList>
    </citation>
    <scope>NUCLEOTIDE SEQUENCE [LARGE SCALE GENOMIC DNA]</scope>
    <source>
        <strain evidence="8 9">JCM 12404</strain>
    </source>
</reference>
<keyword evidence="3" id="KW-0238">DNA-binding</keyword>
<dbReference type="InterPro" id="IPR009057">
    <property type="entry name" value="Homeodomain-like_sf"/>
</dbReference>
<dbReference type="CDD" id="cd06124">
    <property type="entry name" value="cupin_NimR-like_N"/>
    <property type="match status" value="1"/>
</dbReference>
<dbReference type="InterPro" id="IPR003313">
    <property type="entry name" value="AraC-bd"/>
</dbReference>
<dbReference type="SUPFAM" id="SSF51182">
    <property type="entry name" value="RmlC-like cupins"/>
    <property type="match status" value="1"/>
</dbReference>
<protein>
    <recommendedName>
        <fullName evidence="5">HTH-type transcriptional regulator RipA</fullName>
    </recommendedName>
    <alternativeName>
        <fullName evidence="6">Repressor of iron proteins A</fullName>
    </alternativeName>
</protein>
<evidence type="ECO:0000256" key="1">
    <source>
        <dbReference type="ARBA" id="ARBA00022491"/>
    </source>
</evidence>
<proteinExistence type="predicted"/>
<dbReference type="Proteomes" id="UP000465866">
    <property type="component" value="Chromosome"/>
</dbReference>
<dbReference type="InterPro" id="IPR018060">
    <property type="entry name" value="HTH_AraC"/>
</dbReference>
<evidence type="ECO:0000256" key="4">
    <source>
        <dbReference type="ARBA" id="ARBA00023163"/>
    </source>
</evidence>
<dbReference type="GO" id="GO:0043565">
    <property type="term" value="F:sequence-specific DNA binding"/>
    <property type="evidence" value="ECO:0007669"/>
    <property type="project" value="InterPro"/>
</dbReference>
<dbReference type="InterPro" id="IPR014710">
    <property type="entry name" value="RmlC-like_jellyroll"/>
</dbReference>
<organism evidence="8 9">
    <name type="scientific">Mycobacterium cookii</name>
    <dbReference type="NCBI Taxonomy" id="1775"/>
    <lineage>
        <taxon>Bacteria</taxon>
        <taxon>Bacillati</taxon>
        <taxon>Actinomycetota</taxon>
        <taxon>Actinomycetes</taxon>
        <taxon>Mycobacteriales</taxon>
        <taxon>Mycobacteriaceae</taxon>
        <taxon>Mycobacterium</taxon>
    </lineage>
</organism>
<dbReference type="PANTHER" id="PTHR11019:SF199">
    <property type="entry name" value="HTH-TYPE TRANSCRIPTIONAL REGULATOR NIMR"/>
    <property type="match status" value="1"/>
</dbReference>
<dbReference type="FunFam" id="1.10.10.60:FF:000132">
    <property type="entry name" value="AraC family transcriptional regulator"/>
    <property type="match status" value="1"/>
</dbReference>
<feature type="domain" description="HTH araC/xylS-type" evidence="7">
    <location>
        <begin position="149"/>
        <end position="246"/>
    </location>
</feature>
<name>A0A7I7L465_9MYCO</name>
<dbReference type="PANTHER" id="PTHR11019">
    <property type="entry name" value="HTH-TYPE TRANSCRIPTIONAL REGULATOR NIMR"/>
    <property type="match status" value="1"/>
</dbReference>
<evidence type="ECO:0000313" key="9">
    <source>
        <dbReference type="Proteomes" id="UP000465866"/>
    </source>
</evidence>
<keyword evidence="9" id="KW-1185">Reference proteome</keyword>
<dbReference type="Gene3D" id="1.10.10.60">
    <property type="entry name" value="Homeodomain-like"/>
    <property type="match status" value="2"/>
</dbReference>
<evidence type="ECO:0000256" key="6">
    <source>
        <dbReference type="ARBA" id="ARBA00079449"/>
    </source>
</evidence>
<dbReference type="AlphaFoldDB" id="A0A7I7L465"/>
<dbReference type="InterPro" id="IPR011051">
    <property type="entry name" value="RmlC_Cupin_sf"/>
</dbReference>
<dbReference type="Gene3D" id="2.60.120.10">
    <property type="entry name" value="Jelly Rolls"/>
    <property type="match status" value="1"/>
</dbReference>